<dbReference type="Proteomes" id="UP001152622">
    <property type="component" value="Chromosome 19"/>
</dbReference>
<proteinExistence type="predicted"/>
<accession>A0A9Q1ED91</accession>
<dbReference type="EMBL" id="JAINUF010000019">
    <property type="protein sequence ID" value="KAJ8336612.1"/>
    <property type="molecule type" value="Genomic_DNA"/>
</dbReference>
<name>A0A9Q1ED91_SYNKA</name>
<organism evidence="1 2">
    <name type="scientific">Synaphobranchus kaupii</name>
    <name type="common">Kaup's arrowtooth eel</name>
    <dbReference type="NCBI Taxonomy" id="118154"/>
    <lineage>
        <taxon>Eukaryota</taxon>
        <taxon>Metazoa</taxon>
        <taxon>Chordata</taxon>
        <taxon>Craniata</taxon>
        <taxon>Vertebrata</taxon>
        <taxon>Euteleostomi</taxon>
        <taxon>Actinopterygii</taxon>
        <taxon>Neopterygii</taxon>
        <taxon>Teleostei</taxon>
        <taxon>Anguilliformes</taxon>
        <taxon>Synaphobranchidae</taxon>
        <taxon>Synaphobranchus</taxon>
    </lineage>
</organism>
<evidence type="ECO:0000313" key="2">
    <source>
        <dbReference type="Proteomes" id="UP001152622"/>
    </source>
</evidence>
<reference evidence="1" key="1">
    <citation type="journal article" date="2023" name="Science">
        <title>Genome structures resolve the early diversification of teleost fishes.</title>
        <authorList>
            <person name="Parey E."/>
            <person name="Louis A."/>
            <person name="Montfort J."/>
            <person name="Bouchez O."/>
            <person name="Roques C."/>
            <person name="Iampietro C."/>
            <person name="Lluch J."/>
            <person name="Castinel A."/>
            <person name="Donnadieu C."/>
            <person name="Desvignes T."/>
            <person name="Floi Bucao C."/>
            <person name="Jouanno E."/>
            <person name="Wen M."/>
            <person name="Mejri S."/>
            <person name="Dirks R."/>
            <person name="Jansen H."/>
            <person name="Henkel C."/>
            <person name="Chen W.J."/>
            <person name="Zahm M."/>
            <person name="Cabau C."/>
            <person name="Klopp C."/>
            <person name="Thompson A.W."/>
            <person name="Robinson-Rechavi M."/>
            <person name="Braasch I."/>
            <person name="Lecointre G."/>
            <person name="Bobe J."/>
            <person name="Postlethwait J.H."/>
            <person name="Berthelot C."/>
            <person name="Roest Crollius H."/>
            <person name="Guiguen Y."/>
        </authorList>
    </citation>
    <scope>NUCLEOTIDE SEQUENCE</scope>
    <source>
        <strain evidence="1">WJC10195</strain>
    </source>
</reference>
<dbReference type="AlphaFoldDB" id="A0A9Q1ED91"/>
<gene>
    <name evidence="1" type="ORF">SKAU_G00378320</name>
</gene>
<protein>
    <submittedName>
        <fullName evidence="1">Uncharacterized protein</fullName>
    </submittedName>
</protein>
<comment type="caution">
    <text evidence="1">The sequence shown here is derived from an EMBL/GenBank/DDBJ whole genome shotgun (WGS) entry which is preliminary data.</text>
</comment>
<evidence type="ECO:0000313" key="1">
    <source>
        <dbReference type="EMBL" id="KAJ8336612.1"/>
    </source>
</evidence>
<keyword evidence="2" id="KW-1185">Reference proteome</keyword>
<sequence>MRGGGSSRKANISDEIRVTLVDHVQYVVNHCLKEAGQRHWGNVIHHKALGSSSKDHRLSGQSFLHRLHTVEHHSWLSPNVDTVDLPIAL</sequence>